<proteinExistence type="predicted"/>
<evidence type="ECO:0000313" key="3">
    <source>
        <dbReference type="Proteomes" id="UP000053961"/>
    </source>
</evidence>
<comment type="caution">
    <text evidence="1">The sequence shown here is derived from an EMBL/GenBank/DDBJ whole genome shotgun (WGS) entry which is preliminary data.</text>
</comment>
<dbReference type="PATRIC" id="fig|301375.6.peg.2249"/>
<sequence>MIDSLFGPLTLETTELKNVKRISETERFRLS</sequence>
<reference evidence="2" key="1">
    <citation type="journal article" date="2015" name="MBio">
        <title>Genome-resolved metagenomic analysis reveals roles for candidate phyla and other microbial community members in biogeochemical transformations in oil reservoirs.</title>
        <authorList>
            <person name="Hu P."/>
            <person name="Tom L."/>
            <person name="Singh A."/>
            <person name="Thomas B.C."/>
            <person name="Baker B.J."/>
            <person name="Piceno Y.M."/>
            <person name="Andersen G.L."/>
            <person name="Banfield J.F."/>
        </authorList>
    </citation>
    <scope>NUCLEOTIDE SEQUENCE [LARGE SCALE GENOMIC DNA]</scope>
    <source>
        <strain evidence="2">56_747</strain>
    </source>
</reference>
<dbReference type="EMBL" id="LGFT01000059">
    <property type="protein sequence ID" value="KUK43624.1"/>
    <property type="molecule type" value="Genomic_DNA"/>
</dbReference>
<dbReference type="Proteomes" id="UP000053961">
    <property type="component" value="Unassembled WGS sequence"/>
</dbReference>
<dbReference type="Proteomes" id="UP000057043">
    <property type="component" value="Unassembled WGS sequence"/>
</dbReference>
<name>A0A101FSL4_9EURY</name>
<gene>
    <name evidence="1" type="ORF">XD72_1999</name>
    <name evidence="2" type="ORF">XE07_2121</name>
</gene>
<dbReference type="EMBL" id="LGHB01000048">
    <property type="protein sequence ID" value="KUK94546.1"/>
    <property type="molecule type" value="Genomic_DNA"/>
</dbReference>
<protein>
    <submittedName>
        <fullName evidence="1">Uncharacterized protein</fullName>
    </submittedName>
</protein>
<reference evidence="3 4" key="2">
    <citation type="journal article" date="2015" name="MBio">
        <title>Genome-Resolved Metagenomic Analysis Reveals Roles for Candidate Phyla and Other Microbial Community Members in Biogeochemical Transformations in Oil Reservoirs.</title>
        <authorList>
            <person name="Hu P."/>
            <person name="Tom L."/>
            <person name="Singh A."/>
            <person name="Thomas B.C."/>
            <person name="Baker B.J."/>
            <person name="Piceno Y.M."/>
            <person name="Andersen G.L."/>
            <person name="Banfield J.F."/>
        </authorList>
    </citation>
    <scope>NUCLEOTIDE SEQUENCE [LARGE SCALE GENOMIC DNA]</scope>
    <source>
        <strain evidence="1">57_489</strain>
    </source>
</reference>
<accession>A0A101FSL4</accession>
<evidence type="ECO:0000313" key="4">
    <source>
        <dbReference type="Proteomes" id="UP000057043"/>
    </source>
</evidence>
<evidence type="ECO:0000313" key="1">
    <source>
        <dbReference type="EMBL" id="KUK43624.1"/>
    </source>
</evidence>
<dbReference type="AlphaFoldDB" id="A0A101FSL4"/>
<evidence type="ECO:0000313" key="2">
    <source>
        <dbReference type="EMBL" id="KUK94546.1"/>
    </source>
</evidence>
<organism evidence="1 4">
    <name type="scientific">Methanothrix harundinacea</name>
    <dbReference type="NCBI Taxonomy" id="301375"/>
    <lineage>
        <taxon>Archaea</taxon>
        <taxon>Methanobacteriati</taxon>
        <taxon>Methanobacteriota</taxon>
        <taxon>Stenosarchaea group</taxon>
        <taxon>Methanomicrobia</taxon>
        <taxon>Methanotrichales</taxon>
        <taxon>Methanotrichaceae</taxon>
        <taxon>Methanothrix</taxon>
    </lineage>
</organism>